<dbReference type="SMART" id="SM00225">
    <property type="entry name" value="BTB"/>
    <property type="match status" value="1"/>
</dbReference>
<dbReference type="Gene3D" id="3.30.710.10">
    <property type="entry name" value="Potassium Channel Kv1.1, Chain A"/>
    <property type="match status" value="1"/>
</dbReference>
<reference evidence="2" key="1">
    <citation type="submission" date="2021-06" db="EMBL/GenBank/DDBJ databases">
        <authorList>
            <person name="Kallberg Y."/>
            <person name="Tangrot J."/>
            <person name="Rosling A."/>
        </authorList>
    </citation>
    <scope>NUCLEOTIDE SEQUENCE</scope>
    <source>
        <strain evidence="2">CL551</strain>
    </source>
</reference>
<organism evidence="2 3">
    <name type="scientific">Acaulospora morrowiae</name>
    <dbReference type="NCBI Taxonomy" id="94023"/>
    <lineage>
        <taxon>Eukaryota</taxon>
        <taxon>Fungi</taxon>
        <taxon>Fungi incertae sedis</taxon>
        <taxon>Mucoromycota</taxon>
        <taxon>Glomeromycotina</taxon>
        <taxon>Glomeromycetes</taxon>
        <taxon>Diversisporales</taxon>
        <taxon>Acaulosporaceae</taxon>
        <taxon>Acaulospora</taxon>
    </lineage>
</organism>
<name>A0A9N8V729_9GLOM</name>
<dbReference type="InterPro" id="IPR000210">
    <property type="entry name" value="BTB/POZ_dom"/>
</dbReference>
<sequence>SEPFAFHLAERKSCPWLQPVKLMAKMRHLSHPSDYPFESIFKEFLQNADDAGATRLHVIVDGRWHPTRTLLSEEMKVWQGPAILIFNDAKFKKTDFDSLMQIRVGGKQGDDTKIGKHGLGFNSCYHFTDVPSFISGNFIAFLDPHEKYLPRRERGSIGSFPKKGIRGFLEEDQLIPYEGIEGNFFQSSFEGTLFRIPLRQQPSDISDSIFTTAQVLQLLSNIKLNISSQFLFLRNIETIEVSHIPTASDQVIPIWKAVAGMDDGVRNQRRSIINGEIQIFQMRTELIDDSSKQNEHWFIATGAQQDPEDQQLKQYARRHRLRILGGVAALLSSTRKRTYVDDQSVNINLNGSLNENQNEFKGRMYSFLSLPDVINLPVHINGTWAQSSDRTRVLIEKDDLPDLDHQKLNWNRYILLEFLPKLYCELLKEIIEFQKNNKITLEEQAISKFWPFPPVARNYPKYTVEYGCKVLFHLLQTKDLFPLISDGVNDGSHVDVIFKALSRNQIEDFRHLLRNNWDEIGVKSDASLKTMILSLPIWPVRKSLSESTIKPALKPISSGFILPKEVELYRTKDAKVYLASSDDLDDRILVDLAVPHRNVYSYIFEDVDFPKEYDEQYMTFLKSILKYERDKTFYGITRGLRDRRCFPTVNKKRLKKASDLYDFGNYVFWALFSGSDVFLHPDLSEFASTLSTIGFKNRIDQATFNKCAEKIEEYQNQRNPPTDLRHRGSVLVNYLYKNSNILKLENIERIPFVPVAQSLDNPYSLYYKPPRVLNCFKEIILPKYKEVAWSQKSLIAEDVVPPPQMLQVYPSLGKPDALTVVEHLRFLREKLMVDEEWKTNWADTFKYNVYEVYKWLNEESINEDLNLGHYINPNERLFLNFNKNPNPFDTDNWVSANDLVLNSEPGERKYVNPELAKYANMLKSANVREIKPPNVEIIVRQHNQLFFNNNAMFEFLLNQEQAISLHDVIFNVKGEMIGTSRYMLAASSIFFYRKFASGEFTAESSPVNPTVIIIDDAEPNSVRILLRYLYGQDINDAVQCVNNNEGGSPNMLSYVDLLKLANNYELEHLKDLMELKLSRLVSMSNVAYLKRISEELKASQLEKYCNQFIIDHEDLR</sequence>
<feature type="domain" description="BTB" evidence="1">
    <location>
        <begin position="966"/>
        <end position="1038"/>
    </location>
</feature>
<feature type="non-terminal residue" evidence="2">
    <location>
        <position position="1116"/>
    </location>
</feature>
<comment type="caution">
    <text evidence="2">The sequence shown here is derived from an EMBL/GenBank/DDBJ whole genome shotgun (WGS) entry which is preliminary data.</text>
</comment>
<dbReference type="OrthoDB" id="1262810at2759"/>
<dbReference type="InterPro" id="IPR052972">
    <property type="entry name" value="Sacsin_chaperone_reg"/>
</dbReference>
<dbReference type="PROSITE" id="PS50097">
    <property type="entry name" value="BTB"/>
    <property type="match status" value="1"/>
</dbReference>
<gene>
    <name evidence="2" type="ORF">AMORRO_LOCUS384</name>
</gene>
<dbReference type="AlphaFoldDB" id="A0A9N8V729"/>
<dbReference type="CDD" id="cd18186">
    <property type="entry name" value="BTB_POZ_ZBTB_KLHL-like"/>
    <property type="match status" value="1"/>
</dbReference>
<dbReference type="PANTHER" id="PTHR15600:SF42">
    <property type="entry name" value="SACSIN"/>
    <property type="match status" value="1"/>
</dbReference>
<dbReference type="InterPro" id="IPR058210">
    <property type="entry name" value="SACS/Nov_dom"/>
</dbReference>
<dbReference type="SUPFAM" id="SSF55874">
    <property type="entry name" value="ATPase domain of HSP90 chaperone/DNA topoisomerase II/histidine kinase"/>
    <property type="match status" value="1"/>
</dbReference>
<dbReference type="InterPro" id="IPR011333">
    <property type="entry name" value="SKP1/BTB/POZ_sf"/>
</dbReference>
<dbReference type="Pfam" id="PF25794">
    <property type="entry name" value="SACS"/>
    <property type="match status" value="1"/>
</dbReference>
<keyword evidence="3" id="KW-1185">Reference proteome</keyword>
<evidence type="ECO:0000313" key="2">
    <source>
        <dbReference type="EMBL" id="CAG8442385.1"/>
    </source>
</evidence>
<dbReference type="NCBIfam" id="NF047352">
    <property type="entry name" value="P_loop_sacsin"/>
    <property type="match status" value="1"/>
</dbReference>
<dbReference type="GO" id="GO:0030544">
    <property type="term" value="F:Hsp70 protein binding"/>
    <property type="evidence" value="ECO:0007669"/>
    <property type="project" value="TreeGrafter"/>
</dbReference>
<protein>
    <submittedName>
        <fullName evidence="2">17159_t:CDS:1</fullName>
    </submittedName>
</protein>
<dbReference type="EMBL" id="CAJVPV010000094">
    <property type="protein sequence ID" value="CAG8442385.1"/>
    <property type="molecule type" value="Genomic_DNA"/>
</dbReference>
<dbReference type="Pfam" id="PF00651">
    <property type="entry name" value="BTB"/>
    <property type="match status" value="1"/>
</dbReference>
<dbReference type="Proteomes" id="UP000789342">
    <property type="component" value="Unassembled WGS sequence"/>
</dbReference>
<accession>A0A9N8V729</accession>
<dbReference type="PANTHER" id="PTHR15600">
    <property type="entry name" value="SACSIN"/>
    <property type="match status" value="1"/>
</dbReference>
<proteinExistence type="predicted"/>
<dbReference type="InterPro" id="IPR036890">
    <property type="entry name" value="HATPase_C_sf"/>
</dbReference>
<evidence type="ECO:0000259" key="1">
    <source>
        <dbReference type="PROSITE" id="PS50097"/>
    </source>
</evidence>
<evidence type="ECO:0000313" key="3">
    <source>
        <dbReference type="Proteomes" id="UP000789342"/>
    </source>
</evidence>
<dbReference type="SUPFAM" id="SSF54695">
    <property type="entry name" value="POZ domain"/>
    <property type="match status" value="1"/>
</dbReference>